<name>A0A6H1ZKS7_9ZZZZ</name>
<evidence type="ECO:0008006" key="3">
    <source>
        <dbReference type="Google" id="ProtNLM"/>
    </source>
</evidence>
<evidence type="ECO:0000313" key="2">
    <source>
        <dbReference type="EMBL" id="QJH96601.1"/>
    </source>
</evidence>
<organism evidence="1">
    <name type="scientific">viral metagenome</name>
    <dbReference type="NCBI Taxonomy" id="1070528"/>
    <lineage>
        <taxon>unclassified sequences</taxon>
        <taxon>metagenomes</taxon>
        <taxon>organismal metagenomes</taxon>
    </lineage>
</organism>
<dbReference type="EMBL" id="MT144068">
    <property type="protein sequence ID" value="QJA48041.1"/>
    <property type="molecule type" value="Genomic_DNA"/>
</dbReference>
<sequence length="129" mass="15070">MSGLKSMANKKFEKYLLEIIKQYIPILFLQKHTFEIKSGVESTSALFEIGLVYPYLNTKIYYSKQALKDWKSGIDMRPFVLHELCHCVTDPLYEKSTLRYVGENELNHERELLTDHICNIVLALTPTIR</sequence>
<reference evidence="1" key="1">
    <citation type="submission" date="2020-03" db="EMBL/GenBank/DDBJ databases">
        <title>The deep terrestrial virosphere.</title>
        <authorList>
            <person name="Holmfeldt K."/>
            <person name="Nilsson E."/>
            <person name="Simone D."/>
            <person name="Lopez-Fernandez M."/>
            <person name="Wu X."/>
            <person name="de Brujin I."/>
            <person name="Lundin D."/>
            <person name="Andersson A."/>
            <person name="Bertilsson S."/>
            <person name="Dopson M."/>
        </authorList>
    </citation>
    <scope>NUCLEOTIDE SEQUENCE</scope>
    <source>
        <strain evidence="1">TM448A00811</strain>
        <strain evidence="2">TM448B00775</strain>
    </source>
</reference>
<proteinExistence type="predicted"/>
<evidence type="ECO:0000313" key="1">
    <source>
        <dbReference type="EMBL" id="QJA48041.1"/>
    </source>
</evidence>
<dbReference type="AlphaFoldDB" id="A0A6H1ZKS7"/>
<accession>A0A6H1ZKS7</accession>
<dbReference type="EMBL" id="MT144656">
    <property type="protein sequence ID" value="QJH96601.1"/>
    <property type="molecule type" value="Genomic_DNA"/>
</dbReference>
<gene>
    <name evidence="1" type="ORF">TM448A00811_0023</name>
    <name evidence="2" type="ORF">TM448B00775_0026</name>
</gene>
<protein>
    <recommendedName>
        <fullName evidence="3">WLM domain-containing protein</fullName>
    </recommendedName>
</protein>